<feature type="compositionally biased region" description="Low complexity" evidence="1">
    <location>
        <begin position="215"/>
        <end position="226"/>
    </location>
</feature>
<dbReference type="EMBL" id="BJYX01000043">
    <property type="protein sequence ID" value="GEO32224.1"/>
    <property type="molecule type" value="Genomic_DNA"/>
</dbReference>
<reference evidence="4 5" key="1">
    <citation type="submission" date="2019-07" db="EMBL/GenBank/DDBJ databases">
        <title>Whole genome shotgun sequence of Terrabacter aerolatus NBRC 106305.</title>
        <authorList>
            <person name="Hosoyama A."/>
            <person name="Uohara A."/>
            <person name="Ohji S."/>
            <person name="Ichikawa N."/>
        </authorList>
    </citation>
    <scope>NUCLEOTIDE SEQUENCE [LARGE SCALE GENOMIC DNA]</scope>
    <source>
        <strain evidence="4 5">NBRC 106305</strain>
    </source>
</reference>
<feature type="region of interest" description="Disordered" evidence="1">
    <location>
        <begin position="209"/>
        <end position="237"/>
    </location>
</feature>
<protein>
    <recommendedName>
        <fullName evidence="3">DUF4350 domain-containing protein</fullName>
    </recommendedName>
</protein>
<evidence type="ECO:0000256" key="1">
    <source>
        <dbReference type="SAM" id="MobiDB-lite"/>
    </source>
</evidence>
<dbReference type="Proteomes" id="UP000321534">
    <property type="component" value="Unassembled WGS sequence"/>
</dbReference>
<evidence type="ECO:0000313" key="4">
    <source>
        <dbReference type="EMBL" id="GEO32224.1"/>
    </source>
</evidence>
<evidence type="ECO:0000313" key="5">
    <source>
        <dbReference type="Proteomes" id="UP000321534"/>
    </source>
</evidence>
<evidence type="ECO:0000259" key="3">
    <source>
        <dbReference type="Pfam" id="PF14258"/>
    </source>
</evidence>
<comment type="caution">
    <text evidence="4">The sequence shown here is derived from an EMBL/GenBank/DDBJ whole genome shotgun (WGS) entry which is preliminary data.</text>
</comment>
<dbReference type="InterPro" id="IPR025646">
    <property type="entry name" value="DUF4350"/>
</dbReference>
<keyword evidence="2" id="KW-0812">Transmembrane</keyword>
<accession>A0A512D6W3</accession>
<feature type="domain" description="DUF4350" evidence="3">
    <location>
        <begin position="64"/>
        <end position="279"/>
    </location>
</feature>
<proteinExistence type="predicted"/>
<keyword evidence="2" id="KW-1133">Transmembrane helix</keyword>
<dbReference type="RefSeq" id="WP_147068581.1">
    <property type="nucleotide sequence ID" value="NZ_BAAARO010000015.1"/>
</dbReference>
<name>A0A512D6W3_9MICO</name>
<evidence type="ECO:0000256" key="2">
    <source>
        <dbReference type="SAM" id="Phobius"/>
    </source>
</evidence>
<keyword evidence="5" id="KW-1185">Reference proteome</keyword>
<dbReference type="AlphaFoldDB" id="A0A512D6W3"/>
<feature type="region of interest" description="Disordered" evidence="1">
    <location>
        <begin position="403"/>
        <end position="427"/>
    </location>
</feature>
<dbReference type="Pfam" id="PF14258">
    <property type="entry name" value="DUF4350"/>
    <property type="match status" value="1"/>
</dbReference>
<gene>
    <name evidence="4" type="ORF">TAE01_40340</name>
</gene>
<organism evidence="4 5">
    <name type="scientific">Terrabacter aerolatus</name>
    <dbReference type="NCBI Taxonomy" id="422442"/>
    <lineage>
        <taxon>Bacteria</taxon>
        <taxon>Bacillati</taxon>
        <taxon>Actinomycetota</taxon>
        <taxon>Actinomycetes</taxon>
        <taxon>Micrococcales</taxon>
        <taxon>Intrasporangiaceae</taxon>
        <taxon>Terrabacter</taxon>
    </lineage>
</organism>
<sequence length="448" mass="46726">MTAPARDATTAPAAWITTIPPRSPRSTRRTVMRLVVLLAAAGVALGLLVVFVAAPHTSGLPLDPDDAGRGGGRAVAEVLRQQGVDVTVVRSVGDLERTLDSSGPRHDWTVVMADASYLGPGAAERLTRAVEQIRRFVLVEPDDIELQDLALPLTVTDGGTRSLTAECTTAVAATRDRLEASWRSYASVDGATPSRSAAGATFCFPNAQPTGTTAGGVSRPSGPSGSTEATRDASTARPSGALVLLPAQGAAPETVVLGSARAVSNGQVLDGAHAALALRALGATQHLLWYVPGVSDLDAADPSGQQVADPGRRVPEWLPPAAWLLGAAVVAFALARGRRLGRLVTEPLPIVVRASETTEARGRLYHRAADRPFAARVLRVGTRTRLADRLGLPRSTPVVSLVDAASRASGTPRSSVEQLLDGPDPTTDRDLLLLSQELADIEESVRDA</sequence>
<keyword evidence="2" id="KW-0472">Membrane</keyword>
<feature type="compositionally biased region" description="Polar residues" evidence="1">
    <location>
        <begin position="408"/>
        <end position="417"/>
    </location>
</feature>
<feature type="transmembrane region" description="Helical" evidence="2">
    <location>
        <begin position="31"/>
        <end position="54"/>
    </location>
</feature>
<dbReference type="OrthoDB" id="5241668at2"/>